<name>A0A447JB17_SALET</name>
<feature type="compositionally biased region" description="Polar residues" evidence="1">
    <location>
        <begin position="48"/>
        <end position="60"/>
    </location>
</feature>
<reference evidence="2 3" key="1">
    <citation type="submission" date="2018-12" db="EMBL/GenBank/DDBJ databases">
        <authorList>
            <consortium name="Pathogen Informatics"/>
        </authorList>
    </citation>
    <scope>NUCLEOTIDE SEQUENCE [LARGE SCALE GENOMIC DNA]</scope>
    <source>
        <strain evidence="2 3">NCTC7102</strain>
    </source>
</reference>
<evidence type="ECO:0000313" key="2">
    <source>
        <dbReference type="EMBL" id="VDY37182.1"/>
    </source>
</evidence>
<dbReference type="AlphaFoldDB" id="A0A447JB17"/>
<proteinExistence type="predicted"/>
<dbReference type="Proteomes" id="UP000281393">
    <property type="component" value="Chromosome"/>
</dbReference>
<protein>
    <submittedName>
        <fullName evidence="2">Putative inner membrane protein</fullName>
    </submittedName>
</protein>
<accession>A0A447JB17</accession>
<feature type="compositionally biased region" description="Basic and acidic residues" evidence="1">
    <location>
        <begin position="61"/>
        <end position="75"/>
    </location>
</feature>
<organism evidence="2 3">
    <name type="scientific">Salmonella enterica subsp. enterica serovar Daytona</name>
    <dbReference type="NCBI Taxonomy" id="1962639"/>
    <lineage>
        <taxon>Bacteria</taxon>
        <taxon>Pseudomonadati</taxon>
        <taxon>Pseudomonadota</taxon>
        <taxon>Gammaproteobacteria</taxon>
        <taxon>Enterobacterales</taxon>
        <taxon>Enterobacteriaceae</taxon>
        <taxon>Salmonella</taxon>
    </lineage>
</organism>
<evidence type="ECO:0000313" key="3">
    <source>
        <dbReference type="Proteomes" id="UP000281393"/>
    </source>
</evidence>
<feature type="region of interest" description="Disordered" evidence="1">
    <location>
        <begin position="40"/>
        <end position="106"/>
    </location>
</feature>
<sequence length="106" mass="12013">MRVLKHGEAKCRWAIAMHTSIKKPGSDYALPGLRYRYVPVSRPGKHSATGQQDSAQQLESNHPDNRADRAEDSFHHRPGLQRLRFGRAGKFTEQPEAGVVNMRNHN</sequence>
<gene>
    <name evidence="2" type="primary">SBOV36066</name>
    <name evidence="2" type="ORF">NCTC7102_00402</name>
</gene>
<dbReference type="EMBL" id="LR133909">
    <property type="protein sequence ID" value="VDY37182.1"/>
    <property type="molecule type" value="Genomic_DNA"/>
</dbReference>
<feature type="compositionally biased region" description="Basic residues" evidence="1">
    <location>
        <begin position="76"/>
        <end position="87"/>
    </location>
</feature>
<evidence type="ECO:0000256" key="1">
    <source>
        <dbReference type="SAM" id="MobiDB-lite"/>
    </source>
</evidence>